<evidence type="ECO:0000256" key="1">
    <source>
        <dbReference type="SAM" id="MobiDB-lite"/>
    </source>
</evidence>
<comment type="caution">
    <text evidence="2">The sequence shown here is derived from an EMBL/GenBank/DDBJ whole genome shotgun (WGS) entry which is preliminary data.</text>
</comment>
<sequence>MTTQETAQQDVNGTVLTDEQAPLLKPTPEQIAEYLADASHDELNAIPYIMRDLDLADSFFMLIGCPHNHGSCKRRKEC</sequence>
<dbReference type="EMBL" id="LAZR01041702">
    <property type="protein sequence ID" value="KKL11327.1"/>
    <property type="molecule type" value="Genomic_DNA"/>
</dbReference>
<feature type="compositionally biased region" description="Polar residues" evidence="1">
    <location>
        <begin position="1"/>
        <end position="17"/>
    </location>
</feature>
<gene>
    <name evidence="2" type="ORF">LCGC14_2546910</name>
</gene>
<evidence type="ECO:0000313" key="2">
    <source>
        <dbReference type="EMBL" id="KKL11327.1"/>
    </source>
</evidence>
<proteinExistence type="predicted"/>
<feature type="region of interest" description="Disordered" evidence="1">
    <location>
        <begin position="1"/>
        <end position="24"/>
    </location>
</feature>
<name>A0A0F9BBV5_9ZZZZ</name>
<protein>
    <submittedName>
        <fullName evidence="2">Uncharacterized protein</fullName>
    </submittedName>
</protein>
<reference evidence="2" key="1">
    <citation type="journal article" date="2015" name="Nature">
        <title>Complex archaea that bridge the gap between prokaryotes and eukaryotes.</title>
        <authorList>
            <person name="Spang A."/>
            <person name="Saw J.H."/>
            <person name="Jorgensen S.L."/>
            <person name="Zaremba-Niedzwiedzka K."/>
            <person name="Martijn J."/>
            <person name="Lind A.E."/>
            <person name="van Eijk R."/>
            <person name="Schleper C."/>
            <person name="Guy L."/>
            <person name="Ettema T.J."/>
        </authorList>
    </citation>
    <scope>NUCLEOTIDE SEQUENCE</scope>
</reference>
<organism evidence="2">
    <name type="scientific">marine sediment metagenome</name>
    <dbReference type="NCBI Taxonomy" id="412755"/>
    <lineage>
        <taxon>unclassified sequences</taxon>
        <taxon>metagenomes</taxon>
        <taxon>ecological metagenomes</taxon>
    </lineage>
</organism>
<dbReference type="AlphaFoldDB" id="A0A0F9BBV5"/>
<accession>A0A0F9BBV5</accession>